<dbReference type="InterPro" id="IPR027417">
    <property type="entry name" value="P-loop_NTPase"/>
</dbReference>
<protein>
    <submittedName>
        <fullName evidence="1">CRISPR-associated protein Cas2</fullName>
    </submittedName>
</protein>
<name>A0A2B5WI58_9BACI</name>
<evidence type="ECO:0000313" key="2">
    <source>
        <dbReference type="Proteomes" id="UP000222503"/>
    </source>
</evidence>
<dbReference type="EMBL" id="NUUQ01000023">
    <property type="protein sequence ID" value="PHG59546.1"/>
    <property type="molecule type" value="Genomic_DNA"/>
</dbReference>
<sequence length="230" mass="26833">MSSFHPTTTPTFCIFSSRKIVNSHRMSQMITIHMEANMKRLVIITVGKTHSGKTTFAKELEKELPHAFVMDQDNQAEFINTHYEKLQPDEGPNTFKHGLSKFIVDYAKEHTSLHLIICNSNRSRNGRMYLLNELFQKEEYVRILVHFDIPNDVLYERVARSTRSTNIFRGDYCSFKEVLDRQQSESLHEDVVNPIENEADYLFVIRNRKDVNSTIEEIVHLAKNLSPTQK</sequence>
<dbReference type="Gene3D" id="3.40.50.300">
    <property type="entry name" value="P-loop containing nucleotide triphosphate hydrolases"/>
    <property type="match status" value="1"/>
</dbReference>
<evidence type="ECO:0000313" key="1">
    <source>
        <dbReference type="EMBL" id="PHG59546.1"/>
    </source>
</evidence>
<dbReference type="Pfam" id="PF13671">
    <property type="entry name" value="AAA_33"/>
    <property type="match status" value="1"/>
</dbReference>
<organism evidence="1 2">
    <name type="scientific">Bacillus wiedmannii</name>
    <dbReference type="NCBI Taxonomy" id="1890302"/>
    <lineage>
        <taxon>Bacteria</taxon>
        <taxon>Bacillati</taxon>
        <taxon>Bacillota</taxon>
        <taxon>Bacilli</taxon>
        <taxon>Bacillales</taxon>
        <taxon>Bacillaceae</taxon>
        <taxon>Bacillus</taxon>
        <taxon>Bacillus cereus group</taxon>
    </lineage>
</organism>
<dbReference type="AlphaFoldDB" id="A0A2B5WI58"/>
<dbReference type="SUPFAM" id="SSF52540">
    <property type="entry name" value="P-loop containing nucleoside triphosphate hydrolases"/>
    <property type="match status" value="1"/>
</dbReference>
<comment type="caution">
    <text evidence="1">The sequence shown here is derived from an EMBL/GenBank/DDBJ whole genome shotgun (WGS) entry which is preliminary data.</text>
</comment>
<proteinExistence type="predicted"/>
<gene>
    <name evidence="1" type="ORF">COI65_17460</name>
</gene>
<accession>A0A2B5WI58</accession>
<dbReference type="Proteomes" id="UP000222503">
    <property type="component" value="Unassembled WGS sequence"/>
</dbReference>
<reference evidence="1 2" key="1">
    <citation type="submission" date="2017-09" db="EMBL/GenBank/DDBJ databases">
        <title>Large-scale bioinformatics analysis of Bacillus genomes uncovers conserved roles of natural products in bacterial physiology.</title>
        <authorList>
            <consortium name="Agbiome Team Llc"/>
            <person name="Bleich R.M."/>
            <person name="Grubbs K.J."/>
            <person name="Santa Maria K.C."/>
            <person name="Allen S.E."/>
            <person name="Farag S."/>
            <person name="Shank E.A."/>
            <person name="Bowers A."/>
        </authorList>
    </citation>
    <scope>NUCLEOTIDE SEQUENCE [LARGE SCALE GENOMIC DNA]</scope>
    <source>
        <strain evidence="1 2">AFS029838</strain>
    </source>
</reference>